<keyword evidence="5" id="KW-0539">Nucleus</keyword>
<dbReference type="CDD" id="cd00067">
    <property type="entry name" value="GAL4"/>
    <property type="match status" value="1"/>
</dbReference>
<evidence type="ECO:0000256" key="2">
    <source>
        <dbReference type="ARBA" id="ARBA00023015"/>
    </source>
</evidence>
<evidence type="ECO:0000256" key="1">
    <source>
        <dbReference type="ARBA" id="ARBA00004123"/>
    </source>
</evidence>
<evidence type="ECO:0000313" key="9">
    <source>
        <dbReference type="Proteomes" id="UP000053758"/>
    </source>
</evidence>
<reference evidence="8" key="1">
    <citation type="submission" date="2014-07" db="EMBL/GenBank/DDBJ databases">
        <title>Draft genome sequence of the yeast Pseudozyma antarctica JCM 10317 known as a producer of lipase B which used in a wide range of industrial applications.</title>
        <authorList>
            <person name="Morita T."/>
            <person name="Saika A."/>
            <person name="Koike H."/>
        </authorList>
    </citation>
    <scope>NUCLEOTIDE SEQUENCE</scope>
    <source>
        <strain evidence="8">JCM 10317</strain>
    </source>
</reference>
<dbReference type="PROSITE" id="PS50048">
    <property type="entry name" value="ZN2_CY6_FUNGAL_2"/>
    <property type="match status" value="1"/>
</dbReference>
<dbReference type="PANTHER" id="PTHR31845:SF19">
    <property type="entry name" value="TRANSCRIPTION FACTOR DOMAIN-CONTAINING PROTEIN"/>
    <property type="match status" value="1"/>
</dbReference>
<sequence>MGITAGPLIVMSMDEFGFLSEAGHSSAQPSYASGSRGAPPLPPTSSQRSYNYAQQDPWRPVHQSQPYGCDPRARHLSVQARPVHPAHPASGSSIGSETAEEPAVRAKRGSNLACLKCRAIKVKCWKSNPNDPRCARCNRLDLFCEFREHHRGKKLEKVIADESRNVVLSPDLLRRSCEYVLSCSSYPLNLSLASIGTPQGGAHMAAFQHYRGEGSTPESLSSRAIGMSAGDVYDDVVRTGACSWTDACYVFSLFVTQLNPVAALLDPSVHTVQFMREQSPILFSTMLGIASRFFRPDLSGACQAAAAGVLKCAAARKICSVDHMQALIVSLIWAAPGDSSRDGMLASALAQAYELGLPLCFDAGVPVGATTKQYTPPMAPHVHAGYQATVLRMQQRTWMQLCLLELSQQSDAHGSWAKRPERIAHADFPRVRAWYAQHHATLGAYETRLAYLLDFALVQRESNRLAMHPGALHGYAPDGSLSQNAEQLMADERECLAAWFTTHGDEHVPRYGLDRFGQAEGSFVVVYYRFSRAVQLHALTGDASWYAAATELAYKTLEVFCSKILEPEGGSMLRLSAQSMGAACLAAARWLLGGAGHVQERERARERISEAIRLLRQPQFYPDGNRVVVANELTGQLDQALRSVLGDAGMVVDAGWGGTSPKRSRAPGRAEQLYDTGRGVLERRSRKQARRNSNGSLARIELGSFGGGATGSEPTGSERGGSEWSDDAAGRSVDAGMNEVYWPPALLGTSGGDAGAWTPRSEGALSNMAMASSISPPTSASSAVFSVQAPSVPDPLDLGLGAGVAGWAYGYTDPTASSSTTMGAQTTPYDTSHMLDRQPQPNEMLSAPNGGPNLHGMFAAETGEPSGTVAGYGSNRNAHQPQAPTLHRNDTATPHSYGAPAAQTDAQLGAASALDASLTVGLSASYEASHHGLFDDASHGRQQQRHQ</sequence>
<dbReference type="AlphaFoldDB" id="A0A081CCB7"/>
<dbReference type="SUPFAM" id="SSF57701">
    <property type="entry name" value="Zn2/Cys6 DNA-binding domain"/>
    <property type="match status" value="1"/>
</dbReference>
<evidence type="ECO:0000256" key="4">
    <source>
        <dbReference type="ARBA" id="ARBA00023163"/>
    </source>
</evidence>
<dbReference type="InterPro" id="IPR051089">
    <property type="entry name" value="prtT"/>
</dbReference>
<dbReference type="Gene3D" id="4.10.240.10">
    <property type="entry name" value="Zn(2)-C6 fungal-type DNA-binding domain"/>
    <property type="match status" value="1"/>
</dbReference>
<accession>A0A081CCB7</accession>
<organism evidence="8">
    <name type="scientific">Pseudozyma antarctica</name>
    <name type="common">Yeast</name>
    <name type="synonym">Candida antarctica</name>
    <dbReference type="NCBI Taxonomy" id="84753"/>
    <lineage>
        <taxon>Eukaryota</taxon>
        <taxon>Fungi</taxon>
        <taxon>Dikarya</taxon>
        <taxon>Basidiomycota</taxon>
        <taxon>Ustilaginomycotina</taxon>
        <taxon>Ustilaginomycetes</taxon>
        <taxon>Ustilaginales</taxon>
        <taxon>Ustilaginaceae</taxon>
        <taxon>Moesziomyces</taxon>
    </lineage>
</organism>
<dbReference type="GO" id="GO:0005634">
    <property type="term" value="C:nucleus"/>
    <property type="evidence" value="ECO:0007669"/>
    <property type="project" value="UniProtKB-SubCell"/>
</dbReference>
<feature type="region of interest" description="Disordered" evidence="6">
    <location>
        <begin position="655"/>
        <end position="730"/>
    </location>
</feature>
<keyword evidence="9" id="KW-1185">Reference proteome</keyword>
<evidence type="ECO:0000256" key="5">
    <source>
        <dbReference type="ARBA" id="ARBA00023242"/>
    </source>
</evidence>
<dbReference type="SMART" id="SM00066">
    <property type="entry name" value="GAL4"/>
    <property type="match status" value="1"/>
</dbReference>
<feature type="compositionally biased region" description="Polar residues" evidence="6">
    <location>
        <begin position="23"/>
        <end position="33"/>
    </location>
</feature>
<dbReference type="GO" id="GO:0000976">
    <property type="term" value="F:transcription cis-regulatory region binding"/>
    <property type="evidence" value="ECO:0007669"/>
    <property type="project" value="TreeGrafter"/>
</dbReference>
<dbReference type="Pfam" id="PF00172">
    <property type="entry name" value="Zn_clus"/>
    <property type="match status" value="1"/>
</dbReference>
<evidence type="ECO:0000259" key="7">
    <source>
        <dbReference type="PROSITE" id="PS50048"/>
    </source>
</evidence>
<dbReference type="Proteomes" id="UP000053758">
    <property type="component" value="Unassembled WGS sequence"/>
</dbReference>
<evidence type="ECO:0000256" key="3">
    <source>
        <dbReference type="ARBA" id="ARBA00023125"/>
    </source>
</evidence>
<feature type="region of interest" description="Disordered" evidence="6">
    <location>
        <begin position="870"/>
        <end position="900"/>
    </location>
</feature>
<dbReference type="PROSITE" id="PS00463">
    <property type="entry name" value="ZN2_CY6_FUNGAL_1"/>
    <property type="match status" value="1"/>
</dbReference>
<dbReference type="GO" id="GO:0000981">
    <property type="term" value="F:DNA-binding transcription factor activity, RNA polymerase II-specific"/>
    <property type="evidence" value="ECO:0007669"/>
    <property type="project" value="InterPro"/>
</dbReference>
<evidence type="ECO:0000256" key="6">
    <source>
        <dbReference type="SAM" id="MobiDB-lite"/>
    </source>
</evidence>
<proteinExistence type="predicted"/>
<dbReference type="RefSeq" id="XP_014657253.1">
    <property type="nucleotide sequence ID" value="XM_014801767.1"/>
</dbReference>
<dbReference type="GeneID" id="26303501"/>
<name>A0A081CCB7_PSEA2</name>
<dbReference type="HOGENOM" id="CLU_315010_0_0_1"/>
<feature type="domain" description="Zn(2)-C6 fungal-type" evidence="7">
    <location>
        <begin position="113"/>
        <end position="146"/>
    </location>
</feature>
<gene>
    <name evidence="8" type="ORF">PAN0_005d2525</name>
</gene>
<dbReference type="GO" id="GO:0008270">
    <property type="term" value="F:zinc ion binding"/>
    <property type="evidence" value="ECO:0007669"/>
    <property type="project" value="InterPro"/>
</dbReference>
<evidence type="ECO:0000313" key="8">
    <source>
        <dbReference type="EMBL" id="GAK64313.1"/>
    </source>
</evidence>
<keyword evidence="3" id="KW-0238">DNA-binding</keyword>
<keyword evidence="4" id="KW-0804">Transcription</keyword>
<dbReference type="EMBL" id="DF830072">
    <property type="protein sequence ID" value="GAK64313.1"/>
    <property type="molecule type" value="Genomic_DNA"/>
</dbReference>
<feature type="region of interest" description="Disordered" evidence="6">
    <location>
        <begin position="83"/>
        <end position="102"/>
    </location>
</feature>
<comment type="subcellular location">
    <subcellularLocation>
        <location evidence="1">Nucleus</location>
    </subcellularLocation>
</comment>
<protein>
    <recommendedName>
        <fullName evidence="7">Zn(2)-C6 fungal-type domain-containing protein</fullName>
    </recommendedName>
</protein>
<feature type="compositionally biased region" description="Polar residues" evidence="6">
    <location>
        <begin position="874"/>
        <end position="883"/>
    </location>
</feature>
<dbReference type="PANTHER" id="PTHR31845">
    <property type="entry name" value="FINGER DOMAIN PROTEIN, PUTATIVE-RELATED"/>
    <property type="match status" value="1"/>
</dbReference>
<dbReference type="InterPro" id="IPR036864">
    <property type="entry name" value="Zn2-C6_fun-type_DNA-bd_sf"/>
</dbReference>
<keyword evidence="2" id="KW-0805">Transcription regulation</keyword>
<feature type="region of interest" description="Disordered" evidence="6">
    <location>
        <begin position="23"/>
        <end position="52"/>
    </location>
</feature>
<dbReference type="InterPro" id="IPR001138">
    <property type="entry name" value="Zn2Cys6_DnaBD"/>
</dbReference>